<feature type="transmembrane region" description="Helical" evidence="5">
    <location>
        <begin position="111"/>
        <end position="133"/>
    </location>
</feature>
<keyword evidence="2 5" id="KW-0812">Transmembrane</keyword>
<gene>
    <name evidence="7" type="ORF">J2Z82_003509</name>
</gene>
<feature type="transmembrane region" description="Helical" evidence="5">
    <location>
        <begin position="86"/>
        <end position="105"/>
    </location>
</feature>
<feature type="transmembrane region" description="Helical" evidence="5">
    <location>
        <begin position="55"/>
        <end position="79"/>
    </location>
</feature>
<evidence type="ECO:0000256" key="2">
    <source>
        <dbReference type="ARBA" id="ARBA00022692"/>
    </source>
</evidence>
<evidence type="ECO:0000256" key="5">
    <source>
        <dbReference type="SAM" id="Phobius"/>
    </source>
</evidence>
<accession>A0ABS4HIV7</accession>
<evidence type="ECO:0000313" key="7">
    <source>
        <dbReference type="EMBL" id="MBP1950549.1"/>
    </source>
</evidence>
<proteinExistence type="predicted"/>
<keyword evidence="8" id="KW-1185">Reference proteome</keyword>
<dbReference type="PANTHER" id="PTHR37422">
    <property type="entry name" value="TEICHURONIC ACID BIOSYNTHESIS PROTEIN TUAE"/>
    <property type="match status" value="1"/>
</dbReference>
<dbReference type="Proteomes" id="UP001519328">
    <property type="component" value="Unassembled WGS sequence"/>
</dbReference>
<comment type="subcellular location">
    <subcellularLocation>
        <location evidence="1">Membrane</location>
        <topology evidence="1">Multi-pass membrane protein</topology>
    </subcellularLocation>
</comment>
<dbReference type="GO" id="GO:0016874">
    <property type="term" value="F:ligase activity"/>
    <property type="evidence" value="ECO:0007669"/>
    <property type="project" value="UniProtKB-KW"/>
</dbReference>
<sequence>MDKLSKTLFGKSLYSGREILWNDLFNHSLNAPFLGYGYGTNFNEMNSRGQSPHNMYLQIMLESGVIGLIIFILVLYFLWKMLLKNIGSTAAQLSAFYFIGFLVYLNFETTIFPASIVAIGIFQWLIITFGTNFKEQDLP</sequence>
<evidence type="ECO:0000256" key="4">
    <source>
        <dbReference type="ARBA" id="ARBA00023136"/>
    </source>
</evidence>
<evidence type="ECO:0000256" key="1">
    <source>
        <dbReference type="ARBA" id="ARBA00004141"/>
    </source>
</evidence>
<dbReference type="InterPro" id="IPR051533">
    <property type="entry name" value="WaaL-like"/>
</dbReference>
<evidence type="ECO:0000259" key="6">
    <source>
        <dbReference type="Pfam" id="PF04932"/>
    </source>
</evidence>
<keyword evidence="3 5" id="KW-1133">Transmembrane helix</keyword>
<evidence type="ECO:0000256" key="3">
    <source>
        <dbReference type="ARBA" id="ARBA00022989"/>
    </source>
</evidence>
<keyword evidence="7" id="KW-0436">Ligase</keyword>
<reference evidence="7 8" key="1">
    <citation type="submission" date="2021-03" db="EMBL/GenBank/DDBJ databases">
        <title>Genomic Encyclopedia of Type Strains, Phase IV (KMG-IV): sequencing the most valuable type-strain genomes for metagenomic binning, comparative biology and taxonomic classification.</title>
        <authorList>
            <person name="Goeker M."/>
        </authorList>
    </citation>
    <scope>NUCLEOTIDE SEQUENCE [LARGE SCALE GENOMIC DNA]</scope>
    <source>
        <strain evidence="7 8">DSM 21085</strain>
    </source>
</reference>
<comment type="caution">
    <text evidence="7">The sequence shown here is derived from an EMBL/GenBank/DDBJ whole genome shotgun (WGS) entry which is preliminary data.</text>
</comment>
<dbReference type="Pfam" id="PF04932">
    <property type="entry name" value="Wzy_C"/>
    <property type="match status" value="1"/>
</dbReference>
<feature type="domain" description="O-antigen ligase-related" evidence="6">
    <location>
        <begin position="15"/>
        <end position="72"/>
    </location>
</feature>
<organism evidence="7 8">
    <name type="scientific">Virgibacillus litoralis</name>
    <dbReference type="NCBI Taxonomy" id="578221"/>
    <lineage>
        <taxon>Bacteria</taxon>
        <taxon>Bacillati</taxon>
        <taxon>Bacillota</taxon>
        <taxon>Bacilli</taxon>
        <taxon>Bacillales</taxon>
        <taxon>Bacillaceae</taxon>
        <taxon>Virgibacillus</taxon>
    </lineage>
</organism>
<dbReference type="EMBL" id="JAGGKK010000024">
    <property type="protein sequence ID" value="MBP1950549.1"/>
    <property type="molecule type" value="Genomic_DNA"/>
</dbReference>
<dbReference type="InterPro" id="IPR007016">
    <property type="entry name" value="O-antigen_ligase-rel_domated"/>
</dbReference>
<protein>
    <submittedName>
        <fullName evidence="7">O-antigen ligase</fullName>
    </submittedName>
</protein>
<dbReference type="PANTHER" id="PTHR37422:SF13">
    <property type="entry name" value="LIPOPOLYSACCHARIDE BIOSYNTHESIS PROTEIN PA4999-RELATED"/>
    <property type="match status" value="1"/>
</dbReference>
<keyword evidence="4 5" id="KW-0472">Membrane</keyword>
<evidence type="ECO:0000313" key="8">
    <source>
        <dbReference type="Proteomes" id="UP001519328"/>
    </source>
</evidence>
<name>A0ABS4HIV7_9BACI</name>